<reference evidence="2" key="1">
    <citation type="journal article" date="2023" name="Front. Plant Sci.">
        <title>Chromosomal-level genome assembly of Melastoma candidum provides insights into trichome evolution.</title>
        <authorList>
            <person name="Zhong Y."/>
            <person name="Wu W."/>
            <person name="Sun C."/>
            <person name="Zou P."/>
            <person name="Liu Y."/>
            <person name="Dai S."/>
            <person name="Zhou R."/>
        </authorList>
    </citation>
    <scope>NUCLEOTIDE SEQUENCE [LARGE SCALE GENOMIC DNA]</scope>
</reference>
<proteinExistence type="predicted"/>
<organism evidence="1 2">
    <name type="scientific">Melastoma candidum</name>
    <dbReference type="NCBI Taxonomy" id="119954"/>
    <lineage>
        <taxon>Eukaryota</taxon>
        <taxon>Viridiplantae</taxon>
        <taxon>Streptophyta</taxon>
        <taxon>Embryophyta</taxon>
        <taxon>Tracheophyta</taxon>
        <taxon>Spermatophyta</taxon>
        <taxon>Magnoliopsida</taxon>
        <taxon>eudicotyledons</taxon>
        <taxon>Gunneridae</taxon>
        <taxon>Pentapetalae</taxon>
        <taxon>rosids</taxon>
        <taxon>malvids</taxon>
        <taxon>Myrtales</taxon>
        <taxon>Melastomataceae</taxon>
        <taxon>Melastomatoideae</taxon>
        <taxon>Melastomateae</taxon>
        <taxon>Melastoma</taxon>
    </lineage>
</organism>
<evidence type="ECO:0000313" key="2">
    <source>
        <dbReference type="Proteomes" id="UP001057402"/>
    </source>
</evidence>
<evidence type="ECO:0000313" key="1">
    <source>
        <dbReference type="EMBL" id="KAI4303566.1"/>
    </source>
</evidence>
<gene>
    <name evidence="1" type="ORF">MLD38_039177</name>
</gene>
<accession>A0ACB9L197</accession>
<keyword evidence="2" id="KW-1185">Reference proteome</keyword>
<protein>
    <submittedName>
        <fullName evidence="1">Uncharacterized protein</fullName>
    </submittedName>
</protein>
<sequence length="209" mass="22546">MGNVNGREDGIDEEAGGDGVGSAPDGMSALDEPLGGEMMGGQSPPQSPRATQSPLMFTPQLPVARLQRLDEMHVSTHSLMETSSSYDDACNEQGIPTMITWSHGGKEVAAEGSWDNWKTSVHLQRSGKDFPLMKVLPSAYNILDLQDFVPEDLESIAGFELPPSPASSYNSLFLGSEDYAKEPPVVPPHLQLTLLNVHSVQMEIPPPFS</sequence>
<name>A0ACB9L197_9MYRT</name>
<dbReference type="Proteomes" id="UP001057402">
    <property type="component" value="Chromosome 12"/>
</dbReference>
<comment type="caution">
    <text evidence="1">The sequence shown here is derived from an EMBL/GenBank/DDBJ whole genome shotgun (WGS) entry which is preliminary data.</text>
</comment>
<dbReference type="EMBL" id="CM042891">
    <property type="protein sequence ID" value="KAI4303566.1"/>
    <property type="molecule type" value="Genomic_DNA"/>
</dbReference>